<organism evidence="1">
    <name type="scientific">marine sediment metagenome</name>
    <dbReference type="NCBI Taxonomy" id="412755"/>
    <lineage>
        <taxon>unclassified sequences</taxon>
        <taxon>metagenomes</taxon>
        <taxon>ecological metagenomes</taxon>
    </lineage>
</organism>
<gene>
    <name evidence="1" type="ORF">LCGC14_2985040</name>
</gene>
<dbReference type="EMBL" id="LAZR01061058">
    <property type="protein sequence ID" value="KKK64356.1"/>
    <property type="molecule type" value="Genomic_DNA"/>
</dbReference>
<reference evidence="1" key="1">
    <citation type="journal article" date="2015" name="Nature">
        <title>Complex archaea that bridge the gap between prokaryotes and eukaryotes.</title>
        <authorList>
            <person name="Spang A."/>
            <person name="Saw J.H."/>
            <person name="Jorgensen S.L."/>
            <person name="Zaremba-Niedzwiedzka K."/>
            <person name="Martijn J."/>
            <person name="Lind A.E."/>
            <person name="van Eijk R."/>
            <person name="Schleper C."/>
            <person name="Guy L."/>
            <person name="Ettema T.J."/>
        </authorList>
    </citation>
    <scope>NUCLEOTIDE SEQUENCE</scope>
</reference>
<dbReference type="AlphaFoldDB" id="A0A0F8ZWR7"/>
<feature type="non-terminal residue" evidence="1">
    <location>
        <position position="1"/>
    </location>
</feature>
<evidence type="ECO:0000313" key="1">
    <source>
        <dbReference type="EMBL" id="KKK64356.1"/>
    </source>
</evidence>
<comment type="caution">
    <text evidence="1">The sequence shown here is derived from an EMBL/GenBank/DDBJ whole genome shotgun (WGS) entry which is preliminary data.</text>
</comment>
<name>A0A0F8ZWR7_9ZZZZ</name>
<accession>A0A0F8ZWR7</accession>
<sequence length="37" mass="4010">VHIRAGDKIGLQVGFAAFDGQSDGSQAEKAWKLYCSR</sequence>
<proteinExistence type="predicted"/>
<protein>
    <submittedName>
        <fullName evidence="1">Uncharacterized protein</fullName>
    </submittedName>
</protein>